<evidence type="ECO:0000313" key="7">
    <source>
        <dbReference type="EMBL" id="BAM04334.1"/>
    </source>
</evidence>
<dbReference type="GO" id="GO:0005198">
    <property type="term" value="F:structural molecule activity"/>
    <property type="evidence" value="ECO:0007669"/>
    <property type="project" value="UniProtKB-UniRule"/>
</dbReference>
<dbReference type="PANTHER" id="PTHR34653:SF1">
    <property type="entry name" value="FLAGELLAR HOOK-BASAL BODY COMPLEX PROTEIN FLIE"/>
    <property type="match status" value="1"/>
</dbReference>
<dbReference type="GO" id="GO:0009425">
    <property type="term" value="C:bacterial-type flagellum basal body"/>
    <property type="evidence" value="ECO:0007669"/>
    <property type="project" value="UniProtKB-SubCell"/>
</dbReference>
<accession>I0IGE6</accession>
<protein>
    <recommendedName>
        <fullName evidence="4 5">Flagellar hook-basal body complex protein FliE</fullName>
    </recommendedName>
</protein>
<dbReference type="OrthoDB" id="285952at2"/>
<comment type="similarity">
    <text evidence="2 4">Belongs to the FliE family.</text>
</comment>
<keyword evidence="3 4" id="KW-0975">Bacterial flagellum</keyword>
<dbReference type="AlphaFoldDB" id="I0IGE6"/>
<gene>
    <name evidence="4 7" type="primary">fliE</name>
    <name evidence="7" type="ordered locus">PSMK_21750</name>
</gene>
<reference evidence="7 8" key="1">
    <citation type="submission" date="2012-02" db="EMBL/GenBank/DDBJ databases">
        <title>Complete genome sequence of Phycisphaera mikurensis NBRC 102666.</title>
        <authorList>
            <person name="Ankai A."/>
            <person name="Hosoyama A."/>
            <person name="Terui Y."/>
            <person name="Sekine M."/>
            <person name="Fukai R."/>
            <person name="Kato Y."/>
            <person name="Nakamura S."/>
            <person name="Yamada-Narita S."/>
            <person name="Kawakoshi A."/>
            <person name="Fukunaga Y."/>
            <person name="Yamazaki S."/>
            <person name="Fujita N."/>
        </authorList>
    </citation>
    <scope>NUCLEOTIDE SEQUENCE [LARGE SCALE GENOMIC DNA]</scope>
    <source>
        <strain evidence="8">NBRC 102666 / KCTC 22515 / FYK2301M01</strain>
    </source>
</reference>
<organism evidence="7 8">
    <name type="scientific">Phycisphaera mikurensis (strain NBRC 102666 / KCTC 22515 / FYK2301M01)</name>
    <dbReference type="NCBI Taxonomy" id="1142394"/>
    <lineage>
        <taxon>Bacteria</taxon>
        <taxon>Pseudomonadati</taxon>
        <taxon>Planctomycetota</taxon>
        <taxon>Phycisphaerae</taxon>
        <taxon>Phycisphaerales</taxon>
        <taxon>Phycisphaeraceae</taxon>
        <taxon>Phycisphaera</taxon>
    </lineage>
</organism>
<proteinExistence type="inferred from homology"/>
<evidence type="ECO:0000313" key="8">
    <source>
        <dbReference type="Proteomes" id="UP000007881"/>
    </source>
</evidence>
<dbReference type="Pfam" id="PF02049">
    <property type="entry name" value="FliE"/>
    <property type="match status" value="1"/>
</dbReference>
<evidence type="ECO:0000256" key="2">
    <source>
        <dbReference type="ARBA" id="ARBA00009272"/>
    </source>
</evidence>
<dbReference type="STRING" id="1142394.PSMK_21750"/>
<keyword evidence="7" id="KW-0282">Flagellum</keyword>
<evidence type="ECO:0000256" key="4">
    <source>
        <dbReference type="HAMAP-Rule" id="MF_00724"/>
    </source>
</evidence>
<dbReference type="KEGG" id="phm:PSMK_21750"/>
<feature type="compositionally biased region" description="Low complexity" evidence="6">
    <location>
        <begin position="11"/>
        <end position="21"/>
    </location>
</feature>
<dbReference type="eggNOG" id="COG1677">
    <property type="taxonomic scope" value="Bacteria"/>
</dbReference>
<keyword evidence="8" id="KW-1185">Reference proteome</keyword>
<evidence type="ECO:0000256" key="1">
    <source>
        <dbReference type="ARBA" id="ARBA00004117"/>
    </source>
</evidence>
<keyword evidence="7" id="KW-0966">Cell projection</keyword>
<dbReference type="InterPro" id="IPR001624">
    <property type="entry name" value="FliE"/>
</dbReference>
<dbReference type="EMBL" id="AP012338">
    <property type="protein sequence ID" value="BAM04334.1"/>
    <property type="molecule type" value="Genomic_DNA"/>
</dbReference>
<feature type="region of interest" description="Disordered" evidence="6">
    <location>
        <begin position="1"/>
        <end position="39"/>
    </location>
</feature>
<dbReference type="GO" id="GO:0071973">
    <property type="term" value="P:bacterial-type flagellum-dependent cell motility"/>
    <property type="evidence" value="ECO:0007669"/>
    <property type="project" value="InterPro"/>
</dbReference>
<evidence type="ECO:0000256" key="5">
    <source>
        <dbReference type="NCBIfam" id="TIGR00205"/>
    </source>
</evidence>
<dbReference type="Proteomes" id="UP000007881">
    <property type="component" value="Chromosome"/>
</dbReference>
<sequence length="108" mass="11529">MSDPLGLIQGSAGASPIRPISPIRPPAAPATGPAEGPSFKDVLVKNMSEVSQLQEEAHQAVEDVVAGKRTDLGAVMTATEKADVAFKMLLQVRNKMMDAYEEVKQIRV</sequence>
<name>I0IGE6_PHYMF</name>
<dbReference type="RefSeq" id="WP_014437552.1">
    <property type="nucleotide sequence ID" value="NC_017080.1"/>
</dbReference>
<dbReference type="PRINTS" id="PR01006">
    <property type="entry name" value="FLGHOOKFLIE"/>
</dbReference>
<dbReference type="GO" id="GO:0003774">
    <property type="term" value="F:cytoskeletal motor activity"/>
    <property type="evidence" value="ECO:0007669"/>
    <property type="project" value="InterPro"/>
</dbReference>
<dbReference type="PANTHER" id="PTHR34653">
    <property type="match status" value="1"/>
</dbReference>
<dbReference type="HOGENOM" id="CLU_147249_3_2_0"/>
<evidence type="ECO:0000256" key="3">
    <source>
        <dbReference type="ARBA" id="ARBA00023143"/>
    </source>
</evidence>
<evidence type="ECO:0000256" key="6">
    <source>
        <dbReference type="SAM" id="MobiDB-lite"/>
    </source>
</evidence>
<dbReference type="NCBIfam" id="TIGR00205">
    <property type="entry name" value="fliE"/>
    <property type="match status" value="1"/>
</dbReference>
<dbReference type="HAMAP" id="MF_00724">
    <property type="entry name" value="FliE"/>
    <property type="match status" value="1"/>
</dbReference>
<comment type="subcellular location">
    <subcellularLocation>
        <location evidence="1 4">Bacterial flagellum basal body</location>
    </subcellularLocation>
</comment>
<keyword evidence="7" id="KW-0969">Cilium</keyword>